<dbReference type="PANTHER" id="PTHR21178:SF8">
    <property type="entry name" value="CILIA- AND FLAGELLA-ASSOCIATED PROTEIN 61"/>
    <property type="match status" value="1"/>
</dbReference>
<dbReference type="InterPro" id="IPR038884">
    <property type="entry name" value="CFAP61"/>
</dbReference>
<evidence type="ECO:0000313" key="3">
    <source>
        <dbReference type="EMBL" id="KAL0878594.1"/>
    </source>
</evidence>
<dbReference type="SUPFAM" id="SSF55729">
    <property type="entry name" value="Acyl-CoA N-acyltransferases (Nat)"/>
    <property type="match status" value="1"/>
</dbReference>
<dbReference type="InterPro" id="IPR032151">
    <property type="entry name" value="CFAP61_N"/>
</dbReference>
<evidence type="ECO:0008006" key="5">
    <source>
        <dbReference type="Google" id="ProtNLM"/>
    </source>
</evidence>
<reference evidence="3 4" key="1">
    <citation type="submission" date="2024-06" db="EMBL/GenBank/DDBJ databases">
        <title>A chromosome-level genome assembly of beet webworm, Loxostege sticticalis.</title>
        <authorList>
            <person name="Zhang Y."/>
        </authorList>
    </citation>
    <scope>NUCLEOTIDE SEQUENCE [LARGE SCALE GENOMIC DNA]</scope>
    <source>
        <strain evidence="3">AQ026</strain>
        <tissue evidence="3">Whole body</tissue>
    </source>
</reference>
<feature type="domain" description="CFAP61 dimerisation" evidence="2">
    <location>
        <begin position="1128"/>
        <end position="1243"/>
    </location>
</feature>
<name>A0ABR3HPW2_LOXSC</name>
<comment type="caution">
    <text evidence="3">The sequence shown here is derived from an EMBL/GenBank/DDBJ whole genome shotgun (WGS) entry which is preliminary data.</text>
</comment>
<accession>A0ABR3HPW2</accession>
<dbReference type="Pfam" id="PF16092">
    <property type="entry name" value="CFAP61_N"/>
    <property type="match status" value="1"/>
</dbReference>
<protein>
    <recommendedName>
        <fullName evidence="5">Cilia- and flagella-associated protein 61 N-terminal domain-containing protein</fullName>
    </recommendedName>
</protein>
<dbReference type="PANTHER" id="PTHR21178">
    <property type="entry name" value="CILIA- AND FLAGELLA-ASSOCIATED PROTEIN 61"/>
    <property type="match status" value="1"/>
</dbReference>
<feature type="domain" description="Cilia- and flagella-associated protein 61 N-terminal" evidence="1">
    <location>
        <begin position="14"/>
        <end position="274"/>
    </location>
</feature>
<dbReference type="Proteomes" id="UP001549920">
    <property type="component" value="Unassembled WGS sequence"/>
</dbReference>
<dbReference type="InterPro" id="IPR016181">
    <property type="entry name" value="Acyl_CoA_acyltransferase"/>
</dbReference>
<sequence length="1387" mass="157257">MVSRVFRAPALGRIRLAHVEDAPLILDLVTESMAKNFRVEGTSEIVYLIQNCVLCICQLDINQAIVGFLAAKDCPLLPSVHPSAWEEYIWTKYKSIELNARNTLFIHLLCWNPVYARELVDSMLKSIFMHDPYLQHIAMLKPLTAYPLLVPGQSRSEGAFRRVLAMERGVPGDMLPALCIADRDEVSPRLRIRRAVEEDNDDIVPIIERHSPRLRQMYGEFYVSELISRHPESERVLLVCEHKELAVGVMCLNTTINYEALEENFELSPFGGLRHLDETACVMNFDSFQQGSSQILDPPKPREQKARVTWLFSEDDFNEFRRDSADNIGDADDMTRPESATQLEVLSLLEDEEDEELEFDIVNIDTDLLRVPKFLSYDTTGRGLADSIMRALDDASKHDKISEEKVPKKEKLKMVSATCESEPTRFSGPPNAFLLELFAMHPGYDERYGFDMLEAAFELFPDRDYCVMCLPSNHPSFPLLEHFTLVTCFGTRMRFINETLYVAHVNSVRGDVAVRPGEASDLCSLRDVLEHTPRIEPLVELFESALNSRTLYSYVLLSQKQPIGMVILGPLEDGTAIRTQYDLDPEPRRPCTDGTVLAGVMSPALEPHGRWYMRDILRQSHCTTLFWIMRLFAKGDVSPSRNLMSFAGHMSPVQPRRSVPNISGNKDLDKIFQDMAMPFALWVLERPLTSLPKVYVNNSIVVVGASRTGLSFVEHLILGPTAAYLTFSNITLVSEHGLPTVVECLKAADTCVPREGRYTDRYLKSVPFYFYVDVVSAVMVNIDRKMKCIHMKGGGVKFYDELVLTCGKQFQHPDYLHESLELGREVERGKPCDRILMDDPEYQPDRVPPQPEMPENLMLINSLYEANSCMRRLMRMISDEKDTPACLSEENPVVVFGECIEVYNCLTALLELGLVPKMLVFVESFPAEDALRVNCFNNETVDDRIQKSLEALGIRIIRQCSLGGWRQLDMRIEALHLMAPLHAMILPCFALFYYGLKAIDINAFRAINESGLVYDGGLIIGPTFETNDPHIYGAGPCTRYSRRLCAAKWPHHYYCSEDVGEALGRIFLHKLDPFVMCDPSADEASARYSSSSFIFRMTLIQYRSDRIGCGSEGSSVIDFTFRWQPVMKFESPIVQFSTLPGPVFYMTVRKPGPVIPMEVQLSLPRQGHTLITDKRGNYFRLQLNALHCVESVTCLSKKSFSPEILAQLYGKHEAFFNKLLARYKMGEIDDLYDFFTQPWMAALYQETFSELLRDINEQDVGTVYDLVKSRFSMAPSKSRSVNVAPHSTCATESACEMGYKDARNLGTFRSVIDKFVARTSTAELIRSQTQKPMDIPTECGQSAFVRSEAASFWKAVGGEKIVLAHIGRYLNRNSVTNPHYAKPKLDN</sequence>
<dbReference type="InterPro" id="IPR036188">
    <property type="entry name" value="FAD/NAD-bd_sf"/>
</dbReference>
<evidence type="ECO:0000259" key="2">
    <source>
        <dbReference type="Pfam" id="PF23150"/>
    </source>
</evidence>
<evidence type="ECO:0000259" key="1">
    <source>
        <dbReference type="Pfam" id="PF16092"/>
    </source>
</evidence>
<dbReference type="InterPro" id="IPR056299">
    <property type="entry name" value="CFAP61_dimer"/>
</dbReference>
<keyword evidence="4" id="KW-1185">Reference proteome</keyword>
<organism evidence="3 4">
    <name type="scientific">Loxostege sticticalis</name>
    <name type="common">Beet webworm moth</name>
    <dbReference type="NCBI Taxonomy" id="481309"/>
    <lineage>
        <taxon>Eukaryota</taxon>
        <taxon>Metazoa</taxon>
        <taxon>Ecdysozoa</taxon>
        <taxon>Arthropoda</taxon>
        <taxon>Hexapoda</taxon>
        <taxon>Insecta</taxon>
        <taxon>Pterygota</taxon>
        <taxon>Neoptera</taxon>
        <taxon>Endopterygota</taxon>
        <taxon>Lepidoptera</taxon>
        <taxon>Glossata</taxon>
        <taxon>Ditrysia</taxon>
        <taxon>Pyraloidea</taxon>
        <taxon>Crambidae</taxon>
        <taxon>Pyraustinae</taxon>
        <taxon>Loxostege</taxon>
    </lineage>
</organism>
<proteinExistence type="predicted"/>
<gene>
    <name evidence="3" type="ORF">ABMA27_003675</name>
</gene>
<evidence type="ECO:0000313" key="4">
    <source>
        <dbReference type="Proteomes" id="UP001549920"/>
    </source>
</evidence>
<dbReference type="Pfam" id="PF23150">
    <property type="entry name" value="CFAP61_dimer"/>
    <property type="match status" value="1"/>
</dbReference>
<dbReference type="SUPFAM" id="SSF51905">
    <property type="entry name" value="FAD/NAD(P)-binding domain"/>
    <property type="match status" value="1"/>
</dbReference>
<dbReference type="EMBL" id="JBEUOH010000015">
    <property type="protein sequence ID" value="KAL0878594.1"/>
    <property type="molecule type" value="Genomic_DNA"/>
</dbReference>